<name>A0AAE7DEQ4_9PSED</name>
<gene>
    <name evidence="3" type="ORF">HGP31_15485</name>
    <name evidence="2" type="ORF">PSUM_04730</name>
</gene>
<dbReference type="AlphaFoldDB" id="A0AAE7DEQ4"/>
<keyword evidence="1" id="KW-0472">Membrane</keyword>
<dbReference type="Proteomes" id="UP000501367">
    <property type="component" value="Chromosome"/>
</dbReference>
<proteinExistence type="predicted"/>
<evidence type="ECO:0000256" key="1">
    <source>
        <dbReference type="SAM" id="Phobius"/>
    </source>
</evidence>
<dbReference type="GeneID" id="72194997"/>
<evidence type="ECO:0000313" key="4">
    <source>
        <dbReference type="Proteomes" id="UP000215455"/>
    </source>
</evidence>
<protein>
    <submittedName>
        <fullName evidence="3">Uncharacterized protein</fullName>
    </submittedName>
</protein>
<dbReference type="EMBL" id="CP051487">
    <property type="protein sequence ID" value="QJC79648.1"/>
    <property type="molecule type" value="Genomic_DNA"/>
</dbReference>
<sequence length="74" mass="7840">MKKKAPAKKYRRVLTSVDAAIQPAAPRSIAKLFQAWATQAQRKLAREGLGGAVYVVTALAGVNLMAGFIQPSSA</sequence>
<dbReference type="EMBL" id="NIWU01000001">
    <property type="protein sequence ID" value="OXR35194.1"/>
    <property type="molecule type" value="Genomic_DNA"/>
</dbReference>
<feature type="transmembrane region" description="Helical" evidence="1">
    <location>
        <begin position="49"/>
        <end position="69"/>
    </location>
</feature>
<evidence type="ECO:0000313" key="5">
    <source>
        <dbReference type="Proteomes" id="UP000501367"/>
    </source>
</evidence>
<dbReference type="KEGG" id="pum:HGP31_15485"/>
<evidence type="ECO:0000313" key="3">
    <source>
        <dbReference type="EMBL" id="QJC79648.1"/>
    </source>
</evidence>
<keyword evidence="1" id="KW-1133">Transmembrane helix</keyword>
<keyword evidence="1" id="KW-0812">Transmembrane</keyword>
<organism evidence="3 5">
    <name type="scientific">Pseudomonas umsongensis</name>
    <dbReference type="NCBI Taxonomy" id="198618"/>
    <lineage>
        <taxon>Bacteria</taxon>
        <taxon>Pseudomonadati</taxon>
        <taxon>Pseudomonadota</taxon>
        <taxon>Gammaproteobacteria</taxon>
        <taxon>Pseudomonadales</taxon>
        <taxon>Pseudomonadaceae</taxon>
        <taxon>Pseudomonas</taxon>
    </lineage>
</organism>
<evidence type="ECO:0000313" key="2">
    <source>
        <dbReference type="EMBL" id="OXR35194.1"/>
    </source>
</evidence>
<keyword evidence="4" id="KW-1185">Reference proteome</keyword>
<reference evidence="3 5" key="2">
    <citation type="submission" date="2020-04" db="EMBL/GenBank/DDBJ databases">
        <authorList>
            <person name="Yao Y."/>
            <person name="He Z."/>
        </authorList>
    </citation>
    <scope>NUCLEOTIDE SEQUENCE [LARGE SCALE GENOMIC DNA]</scope>
    <source>
        <strain evidence="3 5">CY-1</strain>
    </source>
</reference>
<dbReference type="RefSeq" id="WP_083349097.1">
    <property type="nucleotide sequence ID" value="NZ_CP044409.1"/>
</dbReference>
<reference evidence="2 4" key="1">
    <citation type="submission" date="2017-06" db="EMBL/GenBank/DDBJ databases">
        <authorList>
            <person name="Furmanczyk E.M."/>
        </authorList>
    </citation>
    <scope>NUCLEOTIDE SEQUENCE [LARGE SCALE GENOMIC DNA]</scope>
    <source>
        <strain evidence="2 4">DSM 16611</strain>
    </source>
</reference>
<dbReference type="Proteomes" id="UP000215455">
    <property type="component" value="Unassembled WGS sequence"/>
</dbReference>
<accession>A0AAE7DEQ4</accession>